<reference evidence="1" key="2">
    <citation type="submission" date="2020-11" db="EMBL/GenBank/DDBJ databases">
        <authorList>
            <person name="McCartney M.A."/>
            <person name="Auch B."/>
            <person name="Kono T."/>
            <person name="Mallez S."/>
            <person name="Becker A."/>
            <person name="Gohl D.M."/>
            <person name="Silverstein K.A.T."/>
            <person name="Koren S."/>
            <person name="Bechman K.B."/>
            <person name="Herman A."/>
            <person name="Abrahante J.E."/>
            <person name="Garbe J."/>
        </authorList>
    </citation>
    <scope>NUCLEOTIDE SEQUENCE</scope>
    <source>
        <strain evidence="1">Duluth1</strain>
        <tissue evidence="1">Whole animal</tissue>
    </source>
</reference>
<sequence>MTDRSAWVKLERVRCPVNGCPNTELINWQCSSHQTPRYVNAMGQTKCDACVIVRISDFYWCCGHSFHNGQYHKADLEGLTLALSRSPEFTAKHGAQWVASLVHNLTQQYNNMNAQESCATM</sequence>
<reference evidence="1" key="1">
    <citation type="journal article" date="2019" name="bioRxiv">
        <title>The Genome of the Zebra Mussel, Dreissena polymorpha: A Resource for Invasive Species Research.</title>
        <authorList>
            <person name="McCartney M.A."/>
            <person name="Auch B."/>
            <person name="Kono T."/>
            <person name="Mallez S."/>
            <person name="Zhang Y."/>
            <person name="Obille A."/>
            <person name="Becker A."/>
            <person name="Abrahante J.E."/>
            <person name="Garbe J."/>
            <person name="Badalamenti J.P."/>
            <person name="Herman A."/>
            <person name="Mangelson H."/>
            <person name="Liachko I."/>
            <person name="Sullivan S."/>
            <person name="Sone E.D."/>
            <person name="Koren S."/>
            <person name="Silverstein K.A.T."/>
            <person name="Beckman K.B."/>
            <person name="Gohl D.M."/>
        </authorList>
    </citation>
    <scope>NUCLEOTIDE SEQUENCE</scope>
    <source>
        <strain evidence="1">Duluth1</strain>
        <tissue evidence="1">Whole animal</tissue>
    </source>
</reference>
<keyword evidence="2" id="KW-1185">Reference proteome</keyword>
<evidence type="ECO:0000313" key="1">
    <source>
        <dbReference type="EMBL" id="KAH3773821.1"/>
    </source>
</evidence>
<proteinExistence type="predicted"/>
<name>A0A9D4E607_DREPO</name>
<comment type="caution">
    <text evidence="1">The sequence shown here is derived from an EMBL/GenBank/DDBJ whole genome shotgun (WGS) entry which is preliminary data.</text>
</comment>
<dbReference type="AlphaFoldDB" id="A0A9D4E607"/>
<dbReference type="Proteomes" id="UP000828390">
    <property type="component" value="Unassembled WGS sequence"/>
</dbReference>
<accession>A0A9D4E607</accession>
<protein>
    <submittedName>
        <fullName evidence="1">Uncharacterized protein</fullName>
    </submittedName>
</protein>
<evidence type="ECO:0000313" key="2">
    <source>
        <dbReference type="Proteomes" id="UP000828390"/>
    </source>
</evidence>
<organism evidence="1 2">
    <name type="scientific">Dreissena polymorpha</name>
    <name type="common">Zebra mussel</name>
    <name type="synonym">Mytilus polymorpha</name>
    <dbReference type="NCBI Taxonomy" id="45954"/>
    <lineage>
        <taxon>Eukaryota</taxon>
        <taxon>Metazoa</taxon>
        <taxon>Spiralia</taxon>
        <taxon>Lophotrochozoa</taxon>
        <taxon>Mollusca</taxon>
        <taxon>Bivalvia</taxon>
        <taxon>Autobranchia</taxon>
        <taxon>Heteroconchia</taxon>
        <taxon>Euheterodonta</taxon>
        <taxon>Imparidentia</taxon>
        <taxon>Neoheterodontei</taxon>
        <taxon>Myida</taxon>
        <taxon>Dreissenoidea</taxon>
        <taxon>Dreissenidae</taxon>
        <taxon>Dreissena</taxon>
    </lineage>
</organism>
<gene>
    <name evidence="1" type="ORF">DPMN_175191</name>
</gene>
<dbReference type="EMBL" id="JAIWYP010000009">
    <property type="protein sequence ID" value="KAH3773821.1"/>
    <property type="molecule type" value="Genomic_DNA"/>
</dbReference>